<dbReference type="SUPFAM" id="SSF56784">
    <property type="entry name" value="HAD-like"/>
    <property type="match status" value="1"/>
</dbReference>
<dbReference type="Gene3D" id="3.40.50.1000">
    <property type="entry name" value="HAD superfamily/HAD-like"/>
    <property type="match status" value="1"/>
</dbReference>
<keyword evidence="7 10" id="KW-1133">Transmembrane helix</keyword>
<dbReference type="InterPro" id="IPR001757">
    <property type="entry name" value="P_typ_ATPase"/>
</dbReference>
<dbReference type="Pfam" id="PF00689">
    <property type="entry name" value="Cation_ATPase_C"/>
    <property type="match status" value="1"/>
</dbReference>
<dbReference type="InterPro" id="IPR004014">
    <property type="entry name" value="ATPase_P-typ_cation-transptr_N"/>
</dbReference>
<feature type="domain" description="Cation-transporting P-type ATPase N-terminal" evidence="11">
    <location>
        <begin position="13"/>
        <end position="86"/>
    </location>
</feature>
<feature type="transmembrane region" description="Helical" evidence="10">
    <location>
        <begin position="862"/>
        <end position="887"/>
    </location>
</feature>
<dbReference type="InterPro" id="IPR036412">
    <property type="entry name" value="HAD-like_sf"/>
</dbReference>
<dbReference type="InterPro" id="IPR023299">
    <property type="entry name" value="ATPase_P-typ_cyto_dom_N"/>
</dbReference>
<feature type="transmembrane region" description="Helical" evidence="10">
    <location>
        <begin position="90"/>
        <end position="106"/>
    </location>
</feature>
<accession>A0ABQ1HBJ1</accession>
<dbReference type="CDD" id="cd02080">
    <property type="entry name" value="P-type_ATPase_cation"/>
    <property type="match status" value="1"/>
</dbReference>
<feature type="transmembrane region" description="Helical" evidence="10">
    <location>
        <begin position="66"/>
        <end position="84"/>
    </location>
</feature>
<dbReference type="InterPro" id="IPR059000">
    <property type="entry name" value="ATPase_P-type_domA"/>
</dbReference>
<reference evidence="13" key="1">
    <citation type="journal article" date="2019" name="Int. J. Syst. Evol. Microbiol.">
        <title>The Global Catalogue of Microorganisms (GCM) 10K type strain sequencing project: providing services to taxonomists for standard genome sequencing and annotation.</title>
        <authorList>
            <consortium name="The Broad Institute Genomics Platform"/>
            <consortium name="The Broad Institute Genome Sequencing Center for Infectious Disease"/>
            <person name="Wu L."/>
            <person name="Ma J."/>
        </authorList>
    </citation>
    <scope>NUCLEOTIDE SEQUENCE [LARGE SCALE GENOMIC DNA]</scope>
    <source>
        <strain evidence="13">CGMCC 1.15905</strain>
    </source>
</reference>
<feature type="transmembrane region" description="Helical" evidence="10">
    <location>
        <begin position="284"/>
        <end position="312"/>
    </location>
</feature>
<organism evidence="12 13">
    <name type="scientific">Arenimonas soli</name>
    <dbReference type="NCBI Taxonomy" id="2269504"/>
    <lineage>
        <taxon>Bacteria</taxon>
        <taxon>Pseudomonadati</taxon>
        <taxon>Pseudomonadota</taxon>
        <taxon>Gammaproteobacteria</taxon>
        <taxon>Lysobacterales</taxon>
        <taxon>Lysobacteraceae</taxon>
        <taxon>Arenimonas</taxon>
    </lineage>
</organism>
<feature type="transmembrane region" description="Helical" evidence="10">
    <location>
        <begin position="704"/>
        <end position="723"/>
    </location>
</feature>
<dbReference type="PANTHER" id="PTHR43294:SF20">
    <property type="entry name" value="P-TYPE ATPASE"/>
    <property type="match status" value="1"/>
</dbReference>
<keyword evidence="4" id="KW-0547">Nucleotide-binding</keyword>
<feature type="transmembrane region" description="Helical" evidence="10">
    <location>
        <begin position="838"/>
        <end position="856"/>
    </location>
</feature>
<dbReference type="SUPFAM" id="SSF81660">
    <property type="entry name" value="Metal cation-transporting ATPase, ATP-binding domain N"/>
    <property type="match status" value="1"/>
</dbReference>
<dbReference type="PANTHER" id="PTHR43294">
    <property type="entry name" value="SODIUM/POTASSIUM-TRANSPORTING ATPASE SUBUNIT ALPHA"/>
    <property type="match status" value="1"/>
</dbReference>
<evidence type="ECO:0000256" key="3">
    <source>
        <dbReference type="ARBA" id="ARBA00022692"/>
    </source>
</evidence>
<dbReference type="SUPFAM" id="SSF81665">
    <property type="entry name" value="Calcium ATPase, transmembrane domain M"/>
    <property type="match status" value="1"/>
</dbReference>
<evidence type="ECO:0000256" key="9">
    <source>
        <dbReference type="SAM" id="MobiDB-lite"/>
    </source>
</evidence>
<dbReference type="PRINTS" id="PR00120">
    <property type="entry name" value="HATPASE"/>
</dbReference>
<dbReference type="InterPro" id="IPR006068">
    <property type="entry name" value="ATPase_P-typ_cation-transptr_C"/>
</dbReference>
<keyword evidence="5" id="KW-0067">ATP-binding</keyword>
<dbReference type="InterPro" id="IPR050510">
    <property type="entry name" value="Cation_transp_ATPase_P-type"/>
</dbReference>
<evidence type="ECO:0000313" key="13">
    <source>
        <dbReference type="Proteomes" id="UP000623419"/>
    </source>
</evidence>
<dbReference type="Gene3D" id="2.70.150.10">
    <property type="entry name" value="Calcium-transporting ATPase, cytoplasmic transduction domain A"/>
    <property type="match status" value="1"/>
</dbReference>
<dbReference type="NCBIfam" id="TIGR01494">
    <property type="entry name" value="ATPase_P-type"/>
    <property type="match status" value="2"/>
</dbReference>
<sequence length="902" mass="94886">MDRVSPNLRGMGQWHATSGPDATQALDASPDGLAAPEAARRLREHGPNRLPEPARTHPLLRLLRQFNNILIYVLLGAAAVTAALGHGVDTAVIVAVVLANAIIGYVQEGKAERAMEALRGLLAPRAAVLRDGRRLGVDAGTLVPGDVVLLEAGDRVPADLRLLQVRGLQVQEALLTGESLPVDKQLDAVAADAPLGDRSCLAFSGTLVTAGQGRGLVVGTGADTEIGRISGLLTRVETLETPLVRQMDAFARGLSFVILAASALLLAAGHFIGDRPFDEVFMAVVGLAVSAIPEGLPAVLTITLAVGVQAMARRNAIVRRLPAIETLGAVSVICTDKTGTLTRNEMVVATVALAGASYRVEGEGYAPLGLLVREGGGEGPAAALADLAMAAALCNDAALHSRNGEWQVEGDPMEGALLAFAGKAGIDLQQVGADWPRVDAIPFDARHRFMASLHHDHDGHVVAVAKGAPERMLSMCACQRGEAGDESLDAVAWREAAEAIAARGQRVLAFATRDMPPGSTSLDFADVEGPLVFLGLVGLIDPPRPEAVAAVAECRRAGIRVKMITGDHAGTAAAIGAQVGLEAPDAVLTGADLDELDDEALRAAVERTDVFARTSPEHKLRLVMALQSLGRVVAMTGDGVNDAPALKRADAGIAMGRKGSEAAKEASELVLADDNFASIAAAVREGRTVYDNLRKVIRWTLPTNAGEAGTIIVALLAGLALPVTPVQILWVNLATAVTLGLALAFEPTEPNTMRRPPRRPDEPLLDRSLAWHIALVASLFMLAVFGIFEWTLARGHSIELARTLAVNTLVVLEIFHLFHVRNLHGTSFNLQAIKGTPVIWLTITLVTVAQFAITYVPVLQQVFGTTAVPLADGLVVVALGVVLLVVLEADKALRIRRQQGKH</sequence>
<evidence type="ECO:0000256" key="5">
    <source>
        <dbReference type="ARBA" id="ARBA00022840"/>
    </source>
</evidence>
<dbReference type="Gene3D" id="3.40.1110.10">
    <property type="entry name" value="Calcium-transporting ATPase, cytoplasmic domain N"/>
    <property type="match status" value="1"/>
</dbReference>
<dbReference type="SFLD" id="SFLDF00027">
    <property type="entry name" value="p-type_atpase"/>
    <property type="match status" value="1"/>
</dbReference>
<dbReference type="InterPro" id="IPR023214">
    <property type="entry name" value="HAD_sf"/>
</dbReference>
<dbReference type="SFLD" id="SFLDG00002">
    <property type="entry name" value="C1.7:_P-type_atpase_like"/>
    <property type="match status" value="1"/>
</dbReference>
<proteinExistence type="inferred from homology"/>
<dbReference type="EMBL" id="BMKC01000001">
    <property type="protein sequence ID" value="GGA69697.1"/>
    <property type="molecule type" value="Genomic_DNA"/>
</dbReference>
<feature type="region of interest" description="Disordered" evidence="9">
    <location>
        <begin position="1"/>
        <end position="29"/>
    </location>
</feature>
<comment type="subcellular location">
    <subcellularLocation>
        <location evidence="1">Membrane</location>
        <topology evidence="1">Multi-pass membrane protein</topology>
    </subcellularLocation>
</comment>
<keyword evidence="3 10" id="KW-0812">Transmembrane</keyword>
<evidence type="ECO:0000256" key="4">
    <source>
        <dbReference type="ARBA" id="ARBA00022741"/>
    </source>
</evidence>
<dbReference type="Proteomes" id="UP000623419">
    <property type="component" value="Unassembled WGS sequence"/>
</dbReference>
<evidence type="ECO:0000259" key="11">
    <source>
        <dbReference type="SMART" id="SM00831"/>
    </source>
</evidence>
<comment type="similarity">
    <text evidence="2">Belongs to the cation transport ATPase (P-type) (TC 3.A.3) family. Type IIA subfamily.</text>
</comment>
<feature type="transmembrane region" description="Helical" evidence="10">
    <location>
        <begin position="800"/>
        <end position="818"/>
    </location>
</feature>
<evidence type="ECO:0000256" key="8">
    <source>
        <dbReference type="ARBA" id="ARBA00023136"/>
    </source>
</evidence>
<dbReference type="InterPro" id="IPR044492">
    <property type="entry name" value="P_typ_ATPase_HD_dom"/>
</dbReference>
<dbReference type="SFLD" id="SFLDS00003">
    <property type="entry name" value="Haloacid_Dehalogenase"/>
    <property type="match status" value="1"/>
</dbReference>
<dbReference type="PROSITE" id="PS00154">
    <property type="entry name" value="ATPASE_E1_E2"/>
    <property type="match status" value="1"/>
</dbReference>
<dbReference type="Pfam" id="PF00690">
    <property type="entry name" value="Cation_ATPase_N"/>
    <property type="match status" value="1"/>
</dbReference>
<feature type="transmembrane region" description="Helical" evidence="10">
    <location>
        <begin position="253"/>
        <end position="272"/>
    </location>
</feature>
<feature type="transmembrane region" description="Helical" evidence="10">
    <location>
        <begin position="729"/>
        <end position="748"/>
    </location>
</feature>
<evidence type="ECO:0000256" key="7">
    <source>
        <dbReference type="ARBA" id="ARBA00022989"/>
    </source>
</evidence>
<keyword evidence="8 10" id="KW-0472">Membrane</keyword>
<dbReference type="Pfam" id="PF00122">
    <property type="entry name" value="E1-E2_ATPase"/>
    <property type="match status" value="1"/>
</dbReference>
<dbReference type="InterPro" id="IPR018303">
    <property type="entry name" value="ATPase_P-typ_P_site"/>
</dbReference>
<protein>
    <submittedName>
        <fullName evidence="12">Carbonate dehydratase</fullName>
    </submittedName>
</protein>
<feature type="transmembrane region" description="Helical" evidence="10">
    <location>
        <begin position="769"/>
        <end position="788"/>
    </location>
</feature>
<keyword evidence="13" id="KW-1185">Reference proteome</keyword>
<dbReference type="SUPFAM" id="SSF81653">
    <property type="entry name" value="Calcium ATPase, transduction domain A"/>
    <property type="match status" value="1"/>
</dbReference>
<dbReference type="PRINTS" id="PR00119">
    <property type="entry name" value="CATATPASE"/>
</dbReference>
<gene>
    <name evidence="12" type="ORF">GCM10011521_04840</name>
</gene>
<dbReference type="Gene3D" id="1.20.1110.10">
    <property type="entry name" value="Calcium-transporting ATPase, transmembrane domain"/>
    <property type="match status" value="1"/>
</dbReference>
<evidence type="ECO:0000313" key="12">
    <source>
        <dbReference type="EMBL" id="GGA69697.1"/>
    </source>
</evidence>
<evidence type="ECO:0000256" key="2">
    <source>
        <dbReference type="ARBA" id="ARBA00005675"/>
    </source>
</evidence>
<evidence type="ECO:0000256" key="10">
    <source>
        <dbReference type="SAM" id="Phobius"/>
    </source>
</evidence>
<name>A0ABQ1HBJ1_9GAMM</name>
<evidence type="ECO:0000256" key="6">
    <source>
        <dbReference type="ARBA" id="ARBA00022967"/>
    </source>
</evidence>
<dbReference type="Pfam" id="PF13246">
    <property type="entry name" value="Cation_ATPase"/>
    <property type="match status" value="1"/>
</dbReference>
<comment type="caution">
    <text evidence="12">The sequence shown here is derived from an EMBL/GenBank/DDBJ whole genome shotgun (WGS) entry which is preliminary data.</text>
</comment>
<dbReference type="SMART" id="SM00831">
    <property type="entry name" value="Cation_ATPase_N"/>
    <property type="match status" value="1"/>
</dbReference>
<dbReference type="InterPro" id="IPR023298">
    <property type="entry name" value="ATPase_P-typ_TM_dom_sf"/>
</dbReference>
<keyword evidence="6" id="KW-1278">Translocase</keyword>
<evidence type="ECO:0000256" key="1">
    <source>
        <dbReference type="ARBA" id="ARBA00004141"/>
    </source>
</evidence>
<dbReference type="InterPro" id="IPR008250">
    <property type="entry name" value="ATPase_P-typ_transduc_dom_A_sf"/>
</dbReference>